<accession>A0AAV9X217</accession>
<protein>
    <submittedName>
        <fullName evidence="2">Uncharacterized protein</fullName>
    </submittedName>
</protein>
<sequence>MKIRTGSCAVLAIVHTAVSILGAESLAKVIANNIDGVKSIPKGQQTTVSANANRELGMFIQGVPVRLGFLSFSFPTQDLRGKTCPRWLDDSEKPDWVRDSKKRTKQDKKKYGTGSLCFARDRKLAQLIDGLLTFPRPSFKSLDDELKTPRPIPINVLQCGQRNVIDELGSIFLGAGWAKDDCRMVPSKLEFITPGHYSQTVTDLFSRISESLDYIDAWACKDHFGPKSMTYFTLFLRTGKDSLARKLGGNYDGSQPIAHFGEYPQLLEKLFKNALPDLDLETKEKLEELKTRFADTKMLMEDLGRSEESLLGVAQTRCPMVENILP</sequence>
<feature type="chain" id="PRO_5043474497" evidence="1">
    <location>
        <begin position="24"/>
        <end position="326"/>
    </location>
</feature>
<comment type="caution">
    <text evidence="2">The sequence shown here is derived from an EMBL/GenBank/DDBJ whole genome shotgun (WGS) entry which is preliminary data.</text>
</comment>
<proteinExistence type="predicted"/>
<keyword evidence="3" id="KW-1185">Reference proteome</keyword>
<reference evidence="2 3" key="1">
    <citation type="submission" date="2019-10" db="EMBL/GenBank/DDBJ databases">
        <authorList>
            <person name="Palmer J.M."/>
        </authorList>
    </citation>
    <scope>NUCLEOTIDE SEQUENCE [LARGE SCALE GENOMIC DNA]</scope>
    <source>
        <strain evidence="2 3">TWF694</strain>
    </source>
</reference>
<dbReference type="EMBL" id="JAVHJO010000011">
    <property type="protein sequence ID" value="KAK6533528.1"/>
    <property type="molecule type" value="Genomic_DNA"/>
</dbReference>
<evidence type="ECO:0000313" key="2">
    <source>
        <dbReference type="EMBL" id="KAK6533528.1"/>
    </source>
</evidence>
<name>A0AAV9X217_9PEZI</name>
<dbReference type="Proteomes" id="UP001365542">
    <property type="component" value="Unassembled WGS sequence"/>
</dbReference>
<organism evidence="2 3">
    <name type="scientific">Orbilia ellipsospora</name>
    <dbReference type="NCBI Taxonomy" id="2528407"/>
    <lineage>
        <taxon>Eukaryota</taxon>
        <taxon>Fungi</taxon>
        <taxon>Dikarya</taxon>
        <taxon>Ascomycota</taxon>
        <taxon>Pezizomycotina</taxon>
        <taxon>Orbiliomycetes</taxon>
        <taxon>Orbiliales</taxon>
        <taxon>Orbiliaceae</taxon>
        <taxon>Orbilia</taxon>
    </lineage>
</organism>
<feature type="signal peptide" evidence="1">
    <location>
        <begin position="1"/>
        <end position="23"/>
    </location>
</feature>
<keyword evidence="1" id="KW-0732">Signal</keyword>
<evidence type="ECO:0000256" key="1">
    <source>
        <dbReference type="SAM" id="SignalP"/>
    </source>
</evidence>
<evidence type="ECO:0000313" key="3">
    <source>
        <dbReference type="Proteomes" id="UP001365542"/>
    </source>
</evidence>
<dbReference type="AlphaFoldDB" id="A0AAV9X217"/>
<gene>
    <name evidence="2" type="ORF">TWF694_002467</name>
</gene>